<dbReference type="RefSeq" id="WP_088532163.1">
    <property type="nucleotide sequence ID" value="NZ_CP021646.1"/>
</dbReference>
<dbReference type="GO" id="GO:0005737">
    <property type="term" value="C:cytoplasm"/>
    <property type="evidence" value="ECO:0007669"/>
    <property type="project" value="TreeGrafter"/>
</dbReference>
<dbReference type="InterPro" id="IPR001242">
    <property type="entry name" value="Condensation_dom"/>
</dbReference>
<dbReference type="FunFam" id="3.40.50.980:FF:000001">
    <property type="entry name" value="Non-ribosomal peptide synthetase"/>
    <property type="match status" value="2"/>
</dbReference>
<dbReference type="CDD" id="cd05930">
    <property type="entry name" value="A_NRPS"/>
    <property type="match status" value="1"/>
</dbReference>
<dbReference type="Gene3D" id="3.30.559.10">
    <property type="entry name" value="Chloramphenicol acetyltransferase-like domain"/>
    <property type="match status" value="3"/>
</dbReference>
<dbReference type="PANTHER" id="PTHR45527:SF1">
    <property type="entry name" value="FATTY ACID SYNTHASE"/>
    <property type="match status" value="1"/>
</dbReference>
<dbReference type="InterPro" id="IPR000873">
    <property type="entry name" value="AMP-dep_synth/lig_dom"/>
</dbReference>
<dbReference type="PROSITE" id="PS50075">
    <property type="entry name" value="CARRIER"/>
    <property type="match status" value="2"/>
</dbReference>
<evidence type="ECO:0000313" key="3">
    <source>
        <dbReference type="Proteomes" id="UP000258102"/>
    </source>
</evidence>
<dbReference type="KEGG" id="ppis:B1L02_18225"/>
<dbReference type="Pfam" id="PF00501">
    <property type="entry name" value="AMP-binding"/>
    <property type="match status" value="2"/>
</dbReference>
<reference evidence="2 3" key="1">
    <citation type="submission" date="2018-08" db="EMBL/GenBank/DDBJ databases">
        <title>Whole Genome Sequences of Two Pseudoalteromonas piscicida Strains, DE1-A and DE2-A, which Exhibit Strong Antibacterial Activity against Vibrio vulnificus.</title>
        <authorList>
            <person name="Richards G.P."/>
            <person name="Needleman D.S."/>
            <person name="Watson M.A."/>
            <person name="Polson S.W."/>
        </authorList>
    </citation>
    <scope>NUCLEOTIDE SEQUENCE [LARGE SCALE GENOMIC DNA]</scope>
    <source>
        <strain evidence="2 3">DE2-A</strain>
    </source>
</reference>
<name>A0AAD0RJ78_PSEO7</name>
<dbReference type="Pfam" id="PF13193">
    <property type="entry name" value="AMP-binding_C"/>
    <property type="match status" value="2"/>
</dbReference>
<dbReference type="SUPFAM" id="SSF47336">
    <property type="entry name" value="ACP-like"/>
    <property type="match status" value="2"/>
</dbReference>
<dbReference type="Gene3D" id="1.10.1200.10">
    <property type="entry name" value="ACP-like"/>
    <property type="match status" value="2"/>
</dbReference>
<dbReference type="SUPFAM" id="SSF52777">
    <property type="entry name" value="CoA-dependent acyltransferases"/>
    <property type="match status" value="6"/>
</dbReference>
<dbReference type="PROSITE" id="PS00455">
    <property type="entry name" value="AMP_BINDING"/>
    <property type="match status" value="1"/>
</dbReference>
<dbReference type="InterPro" id="IPR020845">
    <property type="entry name" value="AMP-binding_CS"/>
</dbReference>
<dbReference type="SUPFAM" id="SSF56801">
    <property type="entry name" value="Acetyl-CoA synthetase-like"/>
    <property type="match status" value="2"/>
</dbReference>
<dbReference type="Gene3D" id="3.40.50.980">
    <property type="match status" value="2"/>
</dbReference>
<proteinExistence type="predicted"/>
<dbReference type="InterPro" id="IPR009081">
    <property type="entry name" value="PP-bd_ACP"/>
</dbReference>
<dbReference type="InterPro" id="IPR045851">
    <property type="entry name" value="AMP-bd_C_sf"/>
</dbReference>
<protein>
    <submittedName>
        <fullName evidence="2">Non-ribosomal peptide synthetase</fullName>
    </submittedName>
</protein>
<dbReference type="InterPro" id="IPR025110">
    <property type="entry name" value="AMP-bd_C"/>
</dbReference>
<feature type="domain" description="Carrier" evidence="1">
    <location>
        <begin position="2009"/>
        <end position="2084"/>
    </location>
</feature>
<dbReference type="Gene3D" id="3.30.300.30">
    <property type="match status" value="2"/>
</dbReference>
<dbReference type="InterPro" id="IPR036736">
    <property type="entry name" value="ACP-like_sf"/>
</dbReference>
<dbReference type="Gene3D" id="3.40.50.12780">
    <property type="entry name" value="N-terminal domain of ligase-like"/>
    <property type="match status" value="1"/>
</dbReference>
<dbReference type="Proteomes" id="UP000258102">
    <property type="component" value="Chromosome 1"/>
</dbReference>
<accession>A0AAD0RJ78</accession>
<organism evidence="2 3">
    <name type="scientific">Pseudoalteromonas piscicida</name>
    <dbReference type="NCBI Taxonomy" id="43662"/>
    <lineage>
        <taxon>Bacteria</taxon>
        <taxon>Pseudomonadati</taxon>
        <taxon>Pseudomonadota</taxon>
        <taxon>Gammaproteobacteria</taxon>
        <taxon>Alteromonadales</taxon>
        <taxon>Pseudoalteromonadaceae</taxon>
        <taxon>Pseudoalteromonas</taxon>
    </lineage>
</organism>
<dbReference type="Pfam" id="PF00550">
    <property type="entry name" value="PP-binding"/>
    <property type="match status" value="2"/>
</dbReference>
<dbReference type="GO" id="GO:0044550">
    <property type="term" value="P:secondary metabolite biosynthetic process"/>
    <property type="evidence" value="ECO:0007669"/>
    <property type="project" value="TreeGrafter"/>
</dbReference>
<dbReference type="Pfam" id="PF00668">
    <property type="entry name" value="Condensation"/>
    <property type="match status" value="3"/>
</dbReference>
<dbReference type="Gene3D" id="2.30.38.10">
    <property type="entry name" value="Luciferase, Domain 3"/>
    <property type="match status" value="1"/>
</dbReference>
<feature type="domain" description="Carrier" evidence="1">
    <location>
        <begin position="957"/>
        <end position="1032"/>
    </location>
</feature>
<dbReference type="GO" id="GO:0003824">
    <property type="term" value="F:catalytic activity"/>
    <property type="evidence" value="ECO:0007669"/>
    <property type="project" value="InterPro"/>
</dbReference>
<evidence type="ECO:0000259" key="1">
    <source>
        <dbReference type="PROSITE" id="PS50075"/>
    </source>
</evidence>
<dbReference type="EMBL" id="CP031761">
    <property type="protein sequence ID" value="AXR03827.1"/>
    <property type="molecule type" value="Genomic_DNA"/>
</dbReference>
<dbReference type="PANTHER" id="PTHR45527">
    <property type="entry name" value="NONRIBOSOMAL PEPTIDE SYNTHETASE"/>
    <property type="match status" value="1"/>
</dbReference>
<dbReference type="Gene3D" id="3.30.559.30">
    <property type="entry name" value="Nonribosomal peptide synthetase, condensation domain"/>
    <property type="match status" value="3"/>
</dbReference>
<dbReference type="InterPro" id="IPR042099">
    <property type="entry name" value="ANL_N_sf"/>
</dbReference>
<dbReference type="InterPro" id="IPR023213">
    <property type="entry name" value="CAT-like_dom_sf"/>
</dbReference>
<dbReference type="InterPro" id="IPR010071">
    <property type="entry name" value="AA_adenyl_dom"/>
</dbReference>
<dbReference type="GO" id="GO:0031177">
    <property type="term" value="F:phosphopantetheine binding"/>
    <property type="evidence" value="ECO:0007669"/>
    <property type="project" value="TreeGrafter"/>
</dbReference>
<dbReference type="CDD" id="cd19531">
    <property type="entry name" value="LCL_NRPS-like"/>
    <property type="match status" value="2"/>
</dbReference>
<dbReference type="GO" id="GO:0043041">
    <property type="term" value="P:amino acid activation for nonribosomal peptide biosynthetic process"/>
    <property type="evidence" value="ECO:0007669"/>
    <property type="project" value="TreeGrafter"/>
</dbReference>
<gene>
    <name evidence="2" type="ORF">D0511_18310</name>
</gene>
<dbReference type="NCBIfam" id="TIGR01733">
    <property type="entry name" value="AA-adenyl-dom"/>
    <property type="match status" value="2"/>
</dbReference>
<dbReference type="NCBIfam" id="NF003417">
    <property type="entry name" value="PRK04813.1"/>
    <property type="match status" value="2"/>
</dbReference>
<evidence type="ECO:0000313" key="2">
    <source>
        <dbReference type="EMBL" id="AXR03827.1"/>
    </source>
</evidence>
<sequence length="2578" mass="288719">MSDGFLTSPQQRDLFQILEHDRSGAQIVVELKGSVDIAALKESLSTVVERHEIFQTDYTVIPGMKHPLQVLAGVSLEWSEHELSESSLTALAKAQNEEFQKGGNSSTVYISLVKEAENKHHIILCCHALGMDYQAVMTMLKEWSYYYDAIHGSGCPELEEPLQYIDYAAWLDELQMSDDAFEGNKFWSNYCKDFSPRFSFALEEPTTERAYTQRCQVVSLPSTLTEQLNTYCSQHDLRAQDVLCSMWLLIVSRMSGQSNQAVSLRFGGRDDEQLQSVMGIVQKDIPICMDITEFESFVPLVEQLSRQLTSIQSWQDFYKWPECWREEASESLDIGFAFYNSASILTCSNSELSWAPKHIQLAPSPHKLALHAEVNIDNNIELRWHFDSNAYTEQVIQQINNAFITQMRYLLSAQVDGLRNIPIFELEEAALDNTKVKTSTGNTVNKAIHQLVAEQIKQCPDKVALELDSDTLSYQELGNWANAIAQKLDDNGVEKGEVVAVFAPRSFLLIAAMLGISKANAVYLPLDTEYPEERIKYMIEDSKVSKVICLAEDQKQLEIYDLQLITVNQPSESIAYNKSHEYYQDDDAYMIYTSGSTGNPKGTLIPHQSVIAHTLSMIEYYQMSGSDRSLLFAPANFDPSIEQIYVALASGATLCIRGPVVWSPAELAEKIEQYQLSVVNIPTAYWNHVVDDWQNLPSIEQLSSLRLMIVGGDRMVADKANSWNKLFENRVRLINAYGPTEATVTALAHEVGSNQKNAVPIGQPLLGREAYILDEKMNPLPPGFVGELYLGGMSLAKGYINRDEETYAKFVTCEVGSQPKRLYRTGDRAYYDTDGLFYFTGRNDAQLKVQGYRVELGEIESQIHAIAEVTEAIVIGHPSNGDTDSVELMAFFTAEPTAIDVDQLKSSLKDKIPDYMIPNALFQVESFPMTPSGKVDRKALVSEIDKYQKEESRPYLAPTTETEAVLAKVWEGVFLQEKVSINSSFFGLYGNSLKAMRMIANIRDALGIKLTIKEVYDSESLASMAALIDEKKGKETSQQTQLPEIKSLNNTGDIPLSYGQERMYFLDKIGESTKYHMTGFVKISGQIDTKALEKAIAYTIARHDSLRTKFSELGERLCQIVEPHIQLPLQQLDMSTEADIADLSSYRTTLESWVEKPFNLGELPLIRALLVRFAEDKWVLGLCMHHIVADGVSLNIILDDITSSYRDFVQQKDVEIVHPAIQYTDYAKWQRDFINEKTLANEVKFWNKELSGYQNLEMLTDHPRPKVLSGKGERVLFNLDKGQFDSLKSLCDSRQLTVFSMLISAVHLLLQRYSNQTDFCLGIPVANREQSQIQDTVGLFLNTVAFNLKDISQDCSVGRFLETTQEKMLEVQSNQALPFEKVVELVEPDRDLSRNPLFQVLVNYLDLNNNIEFAGCDAELIEPLQISAKFDLTFDFANTDAGGLELQVEYSQDLYNRSTIDKIGEQLLYLLESLQAQWLSPIKDISYLSEADKNAILSHSRGKKSNVAVTSVSDLFAQQVQASGHKTAIKFEGMEFSYETLDARSNQVANMLLQSSQFVQGDFVGILMERSENILITMLGIIKAGGAFVPLDPTYPAERLGYIVENSDMRLVICSDTLSVQASQYGDEITVCRISETEHFSRAAVSKKLEQEQLAYAIYTSGSTGKPKGVQISHGSFVNFLMSMQVEPGFNRDDSILAITPYSFDIALLELFLPIVSGGTCVIGSNAQLANIESLANTISDVKPSVLQMTPSTWSALLNFGIDLPSSIRALCGGESMPTQLKRQLLDVTSDAWNMYGPTETTIWSSCTKVSHDESVALGQPILNTDLYVLDANLSLSPQGAQGEIYIGGAGLSTGYIARDDLNSQSFIDSPWGRLFKTGDIGRWVGERDNLSLQYLGRKDTQVKVRGFRIELSEIESILEQQADVSAAVAMISGKGDMTTLEAFVQVIDGGSVDTQSLLTILKQQLPHYMVPNYIQLLEQLPKTPSGKVDRKALANQFVVANEVQTYELPKSKTEEELSVMWCDVLGVSHVSKTDGFFKLKGHSLKLASLYKRIKAHFDVTFSLRDLFEADSLEQMASLIDGHTSGGNKQEAIIRNTSATEGPLSFAQQGLWLADQIDNHHTRYNNVAAIALTGSLNTEKLEQAVNCVVEKHAVLRTAIMMDVEKGIPHQKLAAIGAVALPIESLHHLPEFEQPNAINKVVTEEEAYQFNLSAAPLWRARLLQLSPEKFILVLNFHHIITDGWTTRLFISELCRFYEQGQGEQPITDICDSVSYIDYAVWQRDTRKDELQQLRFWQQYLADMPNTMLALSDKSVPQAADVITGSQKYELGADLTSQLRRFSDQTHFSPFMALQTAFNLALAALTGEKDIVIGTDVANREHYQLENTMGFFVNQVALRNAVDHDSKVSEFLDQVKSNTLDVLSNQEVPFEKVVNHLRGTQANRKSPIFQIKLFLDQAPDTEIALENVHCEVLDIGEPKARLDLTLGLLEYSDTIKGKLVYNANVISEKRVDELLVSFEAALRQIVAGVDTVKVGELINSLQQNLATQRQNQENALLEKQSTLKITGRRRGRMITVLRLY</sequence>